<dbReference type="Pfam" id="PF13469">
    <property type="entry name" value="Sulfotransfer_3"/>
    <property type="match status" value="1"/>
</dbReference>
<dbReference type="PANTHER" id="PTHR36451:SF1">
    <property type="entry name" value="OMEGA-HYDROXY-BETA-DIHYDROMENAQUINONE-9 SULFOTRANSFERASE STF3"/>
    <property type="match status" value="1"/>
</dbReference>
<reference evidence="2" key="1">
    <citation type="submission" date="2016-10" db="EMBL/GenBank/DDBJ databases">
        <authorList>
            <person name="Varghese N."/>
            <person name="Submissions S."/>
        </authorList>
    </citation>
    <scope>NUCLEOTIDE SEQUENCE [LARGE SCALE GENOMIC DNA]</scope>
    <source>
        <strain evidence="2">CGMCC 4.3147</strain>
    </source>
</reference>
<evidence type="ECO:0000313" key="2">
    <source>
        <dbReference type="Proteomes" id="UP000198662"/>
    </source>
</evidence>
<dbReference type="InterPro" id="IPR027417">
    <property type="entry name" value="P-loop_NTPase"/>
</dbReference>
<proteinExistence type="predicted"/>
<name>A0A1G9FTW7_9ACTN</name>
<keyword evidence="1" id="KW-0808">Transferase</keyword>
<dbReference type="OrthoDB" id="9777890at2"/>
<protein>
    <submittedName>
        <fullName evidence="1">Sulfotransferase family protein</fullName>
    </submittedName>
</protein>
<gene>
    <name evidence="1" type="ORF">SAMN05216298_2028</name>
</gene>
<dbReference type="Proteomes" id="UP000198662">
    <property type="component" value="Unassembled WGS sequence"/>
</dbReference>
<dbReference type="STRING" id="380244.SAMN05216298_2028"/>
<organism evidence="1 2">
    <name type="scientific">Glycomyces sambucus</name>
    <dbReference type="NCBI Taxonomy" id="380244"/>
    <lineage>
        <taxon>Bacteria</taxon>
        <taxon>Bacillati</taxon>
        <taxon>Actinomycetota</taxon>
        <taxon>Actinomycetes</taxon>
        <taxon>Glycomycetales</taxon>
        <taxon>Glycomycetaceae</taxon>
        <taxon>Glycomyces</taxon>
    </lineage>
</organism>
<dbReference type="SUPFAM" id="SSF52540">
    <property type="entry name" value="P-loop containing nucleoside triphosphate hydrolases"/>
    <property type="match status" value="1"/>
</dbReference>
<dbReference type="GO" id="GO:0016740">
    <property type="term" value="F:transferase activity"/>
    <property type="evidence" value="ECO:0007669"/>
    <property type="project" value="UniProtKB-KW"/>
</dbReference>
<dbReference type="InterPro" id="IPR052736">
    <property type="entry name" value="Stf3_sulfotransferase"/>
</dbReference>
<sequence length="400" mass="46058">MRRKSMTTSALNVLLQPTLRSRRDPDRVLDAIVQRAEQATGADAGADPEFVEGMRVLTRSFAKSPRLSPMGWQSIMGDLRLRIENRLRIGRLVAEHPEIAAERIEKPVFIIGLARTATTLAHNIIAKSTEHRGPALWEWMFTDIDRGEEAARRRIRQTERLVGTFMRLAPAFKVIHPLDAAKPDECNYLLPHGTQHLARVHMPRYYDWFEQRDWTGDYEYLKQALQVLQHGREPKRWILKSPIHLDHLPEIREVFPDATIVWTHRDPITVIGSLCSLVESSQLMHERDPDLYAIGSTWLKIQANAIERARKARVDWPRAAFIDVPYPCLAAEPHQKVPILYERLGATWTNMDAATLGDVLARPGIGRQHEYELTRYGLTPEQVEYAFGDYARLVEKMRME</sequence>
<keyword evidence="2" id="KW-1185">Reference proteome</keyword>
<dbReference type="EMBL" id="FNGF01000002">
    <property type="protein sequence ID" value="SDK91838.1"/>
    <property type="molecule type" value="Genomic_DNA"/>
</dbReference>
<dbReference type="AlphaFoldDB" id="A0A1G9FTW7"/>
<dbReference type="Gene3D" id="3.40.50.300">
    <property type="entry name" value="P-loop containing nucleotide triphosphate hydrolases"/>
    <property type="match status" value="1"/>
</dbReference>
<evidence type="ECO:0000313" key="1">
    <source>
        <dbReference type="EMBL" id="SDK91838.1"/>
    </source>
</evidence>
<dbReference type="PANTHER" id="PTHR36451">
    <property type="entry name" value="PAPS-DEPENDENT SULFOTRANSFERASE STF3"/>
    <property type="match status" value="1"/>
</dbReference>
<accession>A0A1G9FTW7</accession>